<name>A0A1L7XBM1_9HELO</name>
<evidence type="ECO:0000313" key="2">
    <source>
        <dbReference type="Proteomes" id="UP000184330"/>
    </source>
</evidence>
<gene>
    <name evidence="1" type="ORF">PAC_12318</name>
</gene>
<dbReference type="EMBL" id="FJOG01000020">
    <property type="protein sequence ID" value="CZR62421.1"/>
    <property type="molecule type" value="Genomic_DNA"/>
</dbReference>
<reference evidence="1 2" key="1">
    <citation type="submission" date="2016-03" db="EMBL/GenBank/DDBJ databases">
        <authorList>
            <person name="Ploux O."/>
        </authorList>
    </citation>
    <scope>NUCLEOTIDE SEQUENCE [LARGE SCALE GENOMIC DNA]</scope>
    <source>
        <strain evidence="1 2">UAMH 11012</strain>
    </source>
</reference>
<protein>
    <submittedName>
        <fullName evidence="1">Uncharacterized protein</fullName>
    </submittedName>
</protein>
<organism evidence="1 2">
    <name type="scientific">Phialocephala subalpina</name>
    <dbReference type="NCBI Taxonomy" id="576137"/>
    <lineage>
        <taxon>Eukaryota</taxon>
        <taxon>Fungi</taxon>
        <taxon>Dikarya</taxon>
        <taxon>Ascomycota</taxon>
        <taxon>Pezizomycotina</taxon>
        <taxon>Leotiomycetes</taxon>
        <taxon>Helotiales</taxon>
        <taxon>Mollisiaceae</taxon>
        <taxon>Phialocephala</taxon>
        <taxon>Phialocephala fortinii species complex</taxon>
    </lineage>
</organism>
<keyword evidence="2" id="KW-1185">Reference proteome</keyword>
<dbReference type="AlphaFoldDB" id="A0A1L7XBM1"/>
<evidence type="ECO:0000313" key="1">
    <source>
        <dbReference type="EMBL" id="CZR62421.1"/>
    </source>
</evidence>
<proteinExistence type="predicted"/>
<accession>A0A1L7XBM1</accession>
<sequence length="244" mass="28450">MEEDKLSRSKLNHVMEVYKEAREVGMRMQLDYHTNVEDARPQYMNMDIDTIWIRDDDELHASVEFSYGLYNRQVFEEYDLDIGCYIICVSNGSPYTLGCEEIQFRMLQVSCSHLKNLADLDSCKIEVPTKDPWRMVPGIFEQIHRGGGEMRNLYFHWDAACDFLEAKFYHMKQTRLTYTKSEKLREGMSIAEIEHDDSYYIYPAYILAFKTANVIGAVSLGTIGVAPGSEYWWPIELHKIDSGF</sequence>
<dbReference type="OrthoDB" id="10645208at2759"/>
<dbReference type="Proteomes" id="UP000184330">
    <property type="component" value="Unassembled WGS sequence"/>
</dbReference>